<evidence type="ECO:0008006" key="4">
    <source>
        <dbReference type="Google" id="ProtNLM"/>
    </source>
</evidence>
<feature type="transmembrane region" description="Helical" evidence="1">
    <location>
        <begin position="192"/>
        <end position="212"/>
    </location>
</feature>
<evidence type="ECO:0000313" key="3">
    <source>
        <dbReference type="Proteomes" id="UP000030708"/>
    </source>
</evidence>
<protein>
    <recommendedName>
        <fullName evidence="4">Surface antigen</fullName>
    </recommendedName>
</protein>
<evidence type="ECO:0000313" key="2">
    <source>
        <dbReference type="EMBL" id="ETW33062.1"/>
    </source>
</evidence>
<dbReference type="EMBL" id="KI926909">
    <property type="protein sequence ID" value="ETW33062.1"/>
    <property type="molecule type" value="Genomic_DNA"/>
</dbReference>
<name>A0A024VX75_PLAFA</name>
<reference evidence="2 3" key="1">
    <citation type="submission" date="2013-02" db="EMBL/GenBank/DDBJ databases">
        <title>The Genome Annotation of Plasmodium falciparum Tanzania (2000708).</title>
        <authorList>
            <consortium name="The Broad Institute Genome Sequencing Platform"/>
            <consortium name="The Broad Institute Genome Sequencing Center for Infectious Disease"/>
            <person name="Neafsey D."/>
            <person name="Hoffman S."/>
            <person name="Volkman S."/>
            <person name="Rosenthal P."/>
            <person name="Walker B."/>
            <person name="Young S.K."/>
            <person name="Zeng Q."/>
            <person name="Gargeya S."/>
            <person name="Fitzgerald M."/>
            <person name="Haas B."/>
            <person name="Abouelleil A."/>
            <person name="Allen A.W."/>
            <person name="Alvarado L."/>
            <person name="Arachchi H.M."/>
            <person name="Berlin A.M."/>
            <person name="Chapman S.B."/>
            <person name="Gainer-Dewar J."/>
            <person name="Goldberg J."/>
            <person name="Griggs A."/>
            <person name="Gujja S."/>
            <person name="Hansen M."/>
            <person name="Howarth C."/>
            <person name="Imamovic A."/>
            <person name="Ireland A."/>
            <person name="Larimer J."/>
            <person name="McCowan C."/>
            <person name="Murphy C."/>
            <person name="Pearson M."/>
            <person name="Poon T.W."/>
            <person name="Priest M."/>
            <person name="Roberts A."/>
            <person name="Saif S."/>
            <person name="Shea T."/>
            <person name="Sisk P."/>
            <person name="Sykes S."/>
            <person name="Wortman J."/>
            <person name="Nusbaum C."/>
            <person name="Birren B."/>
        </authorList>
    </citation>
    <scope>NUCLEOTIDE SEQUENCE [LARGE SCALE GENOMIC DNA]</scope>
    <source>
        <strain evidence="3">Tanzania (2000708)</strain>
    </source>
</reference>
<reference evidence="2 3" key="2">
    <citation type="submission" date="2013-02" db="EMBL/GenBank/DDBJ databases">
        <title>The Genome Sequence of Plasmodium falciparum Tanzania (2000708).</title>
        <authorList>
            <consortium name="The Broad Institute Genome Sequencing Platform"/>
            <consortium name="The Broad Institute Genome Sequencing Center for Infectious Disease"/>
            <person name="Neafsey D."/>
            <person name="Cheeseman I."/>
            <person name="Volkman S."/>
            <person name="Adams J."/>
            <person name="Walker B."/>
            <person name="Young S.K."/>
            <person name="Zeng Q."/>
            <person name="Gargeya S."/>
            <person name="Fitzgerald M."/>
            <person name="Haas B."/>
            <person name="Abouelleil A."/>
            <person name="Alvarado L."/>
            <person name="Arachchi H.M."/>
            <person name="Berlin A.M."/>
            <person name="Chapman S.B."/>
            <person name="Dewar J."/>
            <person name="Goldberg J."/>
            <person name="Griggs A."/>
            <person name="Gujja S."/>
            <person name="Hansen M."/>
            <person name="Howarth C."/>
            <person name="Imamovic A."/>
            <person name="Larimer J."/>
            <person name="McCowan C."/>
            <person name="Murphy C."/>
            <person name="Neiman D."/>
            <person name="Pearson M."/>
            <person name="Priest M."/>
            <person name="Roberts A."/>
            <person name="Saif S."/>
            <person name="Shea T."/>
            <person name="Sisk P."/>
            <person name="Sykes S."/>
            <person name="Wortman J."/>
            <person name="Nusbaum C."/>
            <person name="Birren B."/>
        </authorList>
    </citation>
    <scope>NUCLEOTIDE SEQUENCE [LARGE SCALE GENOMIC DNA]</scope>
    <source>
        <strain evidence="3">Tanzania (2000708)</strain>
    </source>
</reference>
<dbReference type="AlphaFoldDB" id="A0A024VX75"/>
<evidence type="ECO:0000256" key="1">
    <source>
        <dbReference type="SAM" id="Phobius"/>
    </source>
</evidence>
<keyword evidence="1" id="KW-0472">Membrane</keyword>
<proteinExistence type="predicted"/>
<dbReference type="InterPro" id="IPR006374">
    <property type="entry name" value="VSA_Stevor"/>
</dbReference>
<sequence>MNEEAIKKYQKTHDPYKKLKEVVEKNGTKLVGGHAAEPMSSIEKDLLDTYKEMFGENSHILKSGLYTKDDDGSDKSSKCECADNNNTDLTKRKGKDKYLENLKERCKGGIGFCSVSSILLTLTGLIAAKAAAATYFVGMEACTSKITIFNLFYAGSLQSAIIKAGGALCVNGARDIAGSAAISASAIFDPCGITALVLIILAVVFIILYIWFYRRRKRSWKHECKKHLCK</sequence>
<keyword evidence="1" id="KW-1133">Transmembrane helix</keyword>
<gene>
    <name evidence="2" type="ORF">PFTANZ_06217</name>
</gene>
<keyword evidence="1" id="KW-0812">Transmembrane</keyword>
<dbReference type="NCBIfam" id="TIGR01478">
    <property type="entry name" value="STEVOR"/>
    <property type="match status" value="1"/>
</dbReference>
<dbReference type="Proteomes" id="UP000030708">
    <property type="component" value="Unassembled WGS sequence"/>
</dbReference>
<organism evidence="2 3">
    <name type="scientific">Plasmodium falciparum Tanzania</name>
    <name type="common">2000708</name>
    <dbReference type="NCBI Taxonomy" id="1036725"/>
    <lineage>
        <taxon>Eukaryota</taxon>
        <taxon>Sar</taxon>
        <taxon>Alveolata</taxon>
        <taxon>Apicomplexa</taxon>
        <taxon>Aconoidasida</taxon>
        <taxon>Haemosporida</taxon>
        <taxon>Plasmodiidae</taxon>
        <taxon>Plasmodium</taxon>
        <taxon>Plasmodium (Laverania)</taxon>
    </lineage>
</organism>
<accession>A0A024VX75</accession>
<dbReference type="Pfam" id="PF17410">
    <property type="entry name" value="Stevor"/>
    <property type="match status" value="1"/>
</dbReference>